<protein>
    <submittedName>
        <fullName evidence="2">Sulfotransferase family</fullName>
    </submittedName>
</protein>
<evidence type="ECO:0000313" key="2">
    <source>
        <dbReference type="EMBL" id="PSC67763.1"/>
    </source>
</evidence>
<sequence length="433" mass="47059">MRWSDVPARRLGRPSVLQKPGPRWALALAVLAAAAVIPLGCLLAAHLFGGSGGPFALYQWTQPAREVSDQQAPLEAPSLLQGSERGHQTSTLPVARLPPSQLRGPVRKTGPLISDRVLPSHFQAACQQAGWWAWLEGLAVPGSPAPRQPCQHCQLFINTEYKFAYLRLPKTGGYTIVTTLGECDAAPGKPGCLTPLWKEVEAMGEGEAEALLQRIHQDFFVFTSLRDPYERAVHMYSFLMLSTLPSPATCRYVMDWDRFCDNPVAFAQACAQQPHCCYALASEEGNGALRKASHIHLQAPCVLAADGGLAVDYVVRHADLAADLAAALAAINARRDPGLPELALPPRLPAPLSQGRLRQRCRDGRSQRHRQHSPVNVTAEGESWAGLVAKEDYCSTADYYSGPHAHCKAAIARYYAADLQLVYPREPPGGSTL</sequence>
<feature type="region of interest" description="Disordered" evidence="1">
    <location>
        <begin position="79"/>
        <end position="105"/>
    </location>
</feature>
<proteinExistence type="predicted"/>
<dbReference type="AlphaFoldDB" id="A0A2P6V107"/>
<dbReference type="OrthoDB" id="48731at2759"/>
<dbReference type="GO" id="GO:0016740">
    <property type="term" value="F:transferase activity"/>
    <property type="evidence" value="ECO:0007669"/>
    <property type="project" value="UniProtKB-KW"/>
</dbReference>
<evidence type="ECO:0000256" key="1">
    <source>
        <dbReference type="SAM" id="MobiDB-lite"/>
    </source>
</evidence>
<accession>A0A2P6V107</accession>
<dbReference type="Proteomes" id="UP000239649">
    <property type="component" value="Unassembled WGS sequence"/>
</dbReference>
<reference evidence="2 3" key="1">
    <citation type="journal article" date="2018" name="Plant J.">
        <title>Genome sequences of Chlorella sorokiniana UTEX 1602 and Micractinium conductrix SAG 241.80: implications to maltose excretion by a green alga.</title>
        <authorList>
            <person name="Arriola M.B."/>
            <person name="Velmurugan N."/>
            <person name="Zhang Y."/>
            <person name="Plunkett M.H."/>
            <person name="Hondzo H."/>
            <person name="Barney B.M."/>
        </authorList>
    </citation>
    <scope>NUCLEOTIDE SEQUENCE [LARGE SCALE GENOMIC DNA]</scope>
    <source>
        <strain evidence="2 3">SAG 241.80</strain>
    </source>
</reference>
<evidence type="ECO:0000313" key="3">
    <source>
        <dbReference type="Proteomes" id="UP000239649"/>
    </source>
</evidence>
<gene>
    <name evidence="2" type="ORF">C2E20_8570</name>
</gene>
<name>A0A2P6V107_9CHLO</name>
<organism evidence="2 3">
    <name type="scientific">Micractinium conductrix</name>
    <dbReference type="NCBI Taxonomy" id="554055"/>
    <lineage>
        <taxon>Eukaryota</taxon>
        <taxon>Viridiplantae</taxon>
        <taxon>Chlorophyta</taxon>
        <taxon>core chlorophytes</taxon>
        <taxon>Trebouxiophyceae</taxon>
        <taxon>Chlorellales</taxon>
        <taxon>Chlorellaceae</taxon>
        <taxon>Chlorella clade</taxon>
        <taxon>Micractinium</taxon>
    </lineage>
</organism>
<dbReference type="EMBL" id="LHPF02000048">
    <property type="protein sequence ID" value="PSC67763.1"/>
    <property type="molecule type" value="Genomic_DNA"/>
</dbReference>
<comment type="caution">
    <text evidence="2">The sequence shown here is derived from an EMBL/GenBank/DDBJ whole genome shotgun (WGS) entry which is preliminary data.</text>
</comment>
<keyword evidence="3" id="KW-1185">Reference proteome</keyword>